<dbReference type="EMBL" id="CM047742">
    <property type="protein sequence ID" value="KAJ0035319.1"/>
    <property type="molecule type" value="Genomic_DNA"/>
</dbReference>
<gene>
    <name evidence="1" type="ORF">Pint_24809</name>
</gene>
<reference evidence="2" key="1">
    <citation type="journal article" date="2023" name="G3 (Bethesda)">
        <title>Genome assembly and association tests identify interacting loci associated with vigor, precocity, and sex in interspecific pistachio rootstocks.</title>
        <authorList>
            <person name="Palmer W."/>
            <person name="Jacygrad E."/>
            <person name="Sagayaradj S."/>
            <person name="Cavanaugh K."/>
            <person name="Han R."/>
            <person name="Bertier L."/>
            <person name="Beede B."/>
            <person name="Kafkas S."/>
            <person name="Golino D."/>
            <person name="Preece J."/>
            <person name="Michelmore R."/>
        </authorList>
    </citation>
    <scope>NUCLEOTIDE SEQUENCE [LARGE SCALE GENOMIC DNA]</scope>
</reference>
<sequence length="257" mass="26273">MSQEQPQRPQAGDPIKYGDIFNVSGELTSKPVAPQDAALMQSAETTAFGQPQAGGPAEVMQSAARINERAGVVGRDDVNDIARDKGVTITGTEVPGGGVITETVAGQVVGQYVQVPVGQQTAAGVGNQGKITMGQALEAAIQTAGSKPVDQSDAAAVREAEVRATASSVVIPGGFAASAQSAAAYNAGMIRDEDKIKLRDVLTGASGGLPAKEVTQEDAEGVQNAEKWHNIGFSTHPGGVAESVTTAARVNQQRVNV</sequence>
<proteinExistence type="predicted"/>
<organism evidence="1 2">
    <name type="scientific">Pistacia integerrima</name>
    <dbReference type="NCBI Taxonomy" id="434235"/>
    <lineage>
        <taxon>Eukaryota</taxon>
        <taxon>Viridiplantae</taxon>
        <taxon>Streptophyta</taxon>
        <taxon>Embryophyta</taxon>
        <taxon>Tracheophyta</taxon>
        <taxon>Spermatophyta</taxon>
        <taxon>Magnoliopsida</taxon>
        <taxon>eudicotyledons</taxon>
        <taxon>Gunneridae</taxon>
        <taxon>Pentapetalae</taxon>
        <taxon>rosids</taxon>
        <taxon>malvids</taxon>
        <taxon>Sapindales</taxon>
        <taxon>Anacardiaceae</taxon>
        <taxon>Pistacia</taxon>
    </lineage>
</organism>
<name>A0ACC0YH69_9ROSI</name>
<evidence type="ECO:0000313" key="1">
    <source>
        <dbReference type="EMBL" id="KAJ0035319.1"/>
    </source>
</evidence>
<dbReference type="Proteomes" id="UP001163603">
    <property type="component" value="Chromosome 7"/>
</dbReference>
<protein>
    <submittedName>
        <fullName evidence="1">Uncharacterized protein</fullName>
    </submittedName>
</protein>
<comment type="caution">
    <text evidence="1">The sequence shown here is derived from an EMBL/GenBank/DDBJ whole genome shotgun (WGS) entry which is preliminary data.</text>
</comment>
<keyword evidence="2" id="KW-1185">Reference proteome</keyword>
<evidence type="ECO:0000313" key="2">
    <source>
        <dbReference type="Proteomes" id="UP001163603"/>
    </source>
</evidence>
<accession>A0ACC0YH69</accession>